<reference evidence="2" key="1">
    <citation type="submission" date="2017-09" db="EMBL/GenBank/DDBJ databases">
        <title>Depth-based differentiation of microbial function through sediment-hosted aquifers and enrichment of novel symbionts in the deep terrestrial subsurface.</title>
        <authorList>
            <person name="Probst A.J."/>
            <person name="Ladd B."/>
            <person name="Jarett J.K."/>
            <person name="Geller-Mcgrath D.E."/>
            <person name="Sieber C.M.K."/>
            <person name="Emerson J.B."/>
            <person name="Anantharaman K."/>
            <person name="Thomas B.C."/>
            <person name="Malmstrom R."/>
            <person name="Stieglmeier M."/>
            <person name="Klingl A."/>
            <person name="Woyke T."/>
            <person name="Ryan C.M."/>
            <person name="Banfield J.F."/>
        </authorList>
    </citation>
    <scope>NUCLEOTIDE SEQUENCE [LARGE SCALE GENOMIC DNA]</scope>
</reference>
<dbReference type="AlphaFoldDB" id="A0A2M6W6V8"/>
<comment type="caution">
    <text evidence="1">The sequence shown here is derived from an EMBL/GenBank/DDBJ whole genome shotgun (WGS) entry which is preliminary data.</text>
</comment>
<evidence type="ECO:0000313" key="1">
    <source>
        <dbReference type="EMBL" id="PIT88520.1"/>
    </source>
</evidence>
<evidence type="ECO:0000313" key="2">
    <source>
        <dbReference type="Proteomes" id="UP000231426"/>
    </source>
</evidence>
<gene>
    <name evidence="1" type="ORF">COU29_01925</name>
</gene>
<name>A0A2M6W6V8_9BACT</name>
<dbReference type="EMBL" id="PFBV01000003">
    <property type="protein sequence ID" value="PIT88520.1"/>
    <property type="molecule type" value="Genomic_DNA"/>
</dbReference>
<organism evidence="1 2">
    <name type="scientific">Candidatus Magasanikbacteria bacterium CG10_big_fil_rev_8_21_14_0_10_36_32</name>
    <dbReference type="NCBI Taxonomy" id="1974646"/>
    <lineage>
        <taxon>Bacteria</taxon>
        <taxon>Candidatus Magasanikiibacteriota</taxon>
    </lineage>
</organism>
<sequence length="73" mass="8135">MMLLCLKQKIKIMEEKMTQKKTPSKKDESAKKGKKCVYQCIVCPKCNGYGGHDIAQACPVCDNAGYIYLTGTK</sequence>
<proteinExistence type="predicted"/>
<protein>
    <submittedName>
        <fullName evidence="1">Uncharacterized protein</fullName>
    </submittedName>
</protein>
<dbReference type="Proteomes" id="UP000231426">
    <property type="component" value="Unassembled WGS sequence"/>
</dbReference>
<accession>A0A2M6W6V8</accession>